<organism evidence="2 3">
    <name type="scientific">Phaeodactylibacter xiamenensis</name>
    <dbReference type="NCBI Taxonomy" id="1524460"/>
    <lineage>
        <taxon>Bacteria</taxon>
        <taxon>Pseudomonadati</taxon>
        <taxon>Bacteroidota</taxon>
        <taxon>Saprospiria</taxon>
        <taxon>Saprospirales</taxon>
        <taxon>Haliscomenobacteraceae</taxon>
        <taxon>Phaeodactylibacter</taxon>
    </lineage>
</organism>
<reference evidence="2 3" key="1">
    <citation type="journal article" date="2014" name="Int. J. Syst. Evol. Microbiol.">
        <title>Phaeodactylibacter xiamenensis gen. nov., sp. nov., a member of the family Saprospiraceae isolated from the marine alga Phaeodactylum tricornutum.</title>
        <authorList>
            <person name="Chen Z.Jr."/>
            <person name="Lei X."/>
            <person name="Lai Q."/>
            <person name="Li Y."/>
            <person name="Zhang B."/>
            <person name="Zhang J."/>
            <person name="Zhang H."/>
            <person name="Yang L."/>
            <person name="Zheng W."/>
            <person name="Tian Y."/>
            <person name="Yu Z."/>
            <person name="Xu H.Jr."/>
            <person name="Zheng T."/>
        </authorList>
    </citation>
    <scope>NUCLEOTIDE SEQUENCE [LARGE SCALE GENOMIC DNA]</scope>
    <source>
        <strain evidence="2 3">KD52</strain>
    </source>
</reference>
<accession>A0A098SFP8</accession>
<dbReference type="Pfam" id="PF14020">
    <property type="entry name" value="DUF4236"/>
    <property type="match status" value="1"/>
</dbReference>
<gene>
    <name evidence="2" type="ORF">IX84_00030</name>
</gene>
<evidence type="ECO:0000313" key="2">
    <source>
        <dbReference type="EMBL" id="KGE89757.1"/>
    </source>
</evidence>
<sequence>MGKGVNMNLSKSGASMSFGGPGLSMNYGKNGLYLNTGIPGTGLSHRQKIGTRGRTYRDDSESITKVDTKISIEVKLDDNNSPQIYWNRNQNLPNGVRAKKGEIIRNSEVLYEIKRNPVYKELLKEAANEKAEEINLRTKILTEIFRKSPKIITTEELTDKLNDIQSPNYLNKVEGLKEPTVEESRRDLELEAKNKIKSLLFWRNKRNREKFVESRLEEYHGERVKRWKDNLAEAQMNLQSIIERIELSLKGDTQFISESFKKFLEDTELPVDFYVDYDFSSVERTMRVDLDLPEIEDLPTQKAILTSTSKLSVRNKTQKQLKEEYARCAIGLGFYLACNIFNLSPSIEVIDLSGYTQRISKKTGNEEDQYVYSIRFDRETIAKINMDMIEPTEAIKNFHHRIDLTKTYQLREIEPLF</sequence>
<evidence type="ECO:0000259" key="1">
    <source>
        <dbReference type="Pfam" id="PF14020"/>
    </source>
</evidence>
<dbReference type="AlphaFoldDB" id="A0A098SFP8"/>
<keyword evidence="3" id="KW-1185">Reference proteome</keyword>
<evidence type="ECO:0000313" key="3">
    <source>
        <dbReference type="Proteomes" id="UP000029736"/>
    </source>
</evidence>
<protein>
    <recommendedName>
        <fullName evidence="1">DUF4236 domain-containing protein</fullName>
    </recommendedName>
</protein>
<name>A0A098SFP8_9BACT</name>
<dbReference type="STRING" id="1524460.IX84_00030"/>
<feature type="domain" description="DUF4236" evidence="1">
    <location>
        <begin position="2"/>
        <end position="46"/>
    </location>
</feature>
<proteinExistence type="predicted"/>
<dbReference type="EMBL" id="JPOS01000002">
    <property type="protein sequence ID" value="KGE89757.1"/>
    <property type="molecule type" value="Genomic_DNA"/>
</dbReference>
<comment type="caution">
    <text evidence="2">The sequence shown here is derived from an EMBL/GenBank/DDBJ whole genome shotgun (WGS) entry which is preliminary data.</text>
</comment>
<dbReference type="InterPro" id="IPR025330">
    <property type="entry name" value="DUF4236"/>
</dbReference>
<dbReference type="Proteomes" id="UP000029736">
    <property type="component" value="Unassembled WGS sequence"/>
</dbReference>